<dbReference type="InterPro" id="IPR016135">
    <property type="entry name" value="UBQ-conjugating_enzyme/RWD"/>
</dbReference>
<dbReference type="GO" id="GO:0005737">
    <property type="term" value="C:cytoplasm"/>
    <property type="evidence" value="ECO:0007669"/>
    <property type="project" value="TreeGrafter"/>
</dbReference>
<keyword evidence="6" id="KW-1185">Reference proteome</keyword>
<dbReference type="GO" id="GO:0061657">
    <property type="term" value="F:UFM1 conjugating enzyme activity"/>
    <property type="evidence" value="ECO:0007669"/>
    <property type="project" value="InterPro"/>
</dbReference>
<dbReference type="Pfam" id="PF08694">
    <property type="entry name" value="UFC1"/>
    <property type="match status" value="1"/>
</dbReference>
<comment type="caution">
    <text evidence="5">The sequence shown here is derived from an EMBL/GenBank/DDBJ whole genome shotgun (WGS) entry which is preliminary data.</text>
</comment>
<evidence type="ECO:0000256" key="4">
    <source>
        <dbReference type="SAM" id="MobiDB-lite"/>
    </source>
</evidence>
<keyword evidence="3" id="KW-0833">Ubl conjugation pathway</keyword>
<evidence type="ECO:0000256" key="2">
    <source>
        <dbReference type="ARBA" id="ARBA00013306"/>
    </source>
</evidence>
<reference evidence="6" key="1">
    <citation type="journal article" date="2019" name="Nat. Commun.">
        <title>Expansion of phycobilisome linker gene families in mesophilic red algae.</title>
        <authorList>
            <person name="Lee J."/>
            <person name="Kim D."/>
            <person name="Bhattacharya D."/>
            <person name="Yoon H.S."/>
        </authorList>
    </citation>
    <scope>NUCLEOTIDE SEQUENCE [LARGE SCALE GENOMIC DNA]</scope>
    <source>
        <strain evidence="6">CCMP 1328</strain>
    </source>
</reference>
<evidence type="ECO:0000256" key="3">
    <source>
        <dbReference type="ARBA" id="ARBA00022786"/>
    </source>
</evidence>
<dbReference type="PANTHER" id="PTHR12921">
    <property type="entry name" value="UBIQUITIN-FOLD MODIFIER-CONJUGATING ENZYME 1"/>
    <property type="match status" value="1"/>
</dbReference>
<dbReference type="SUPFAM" id="SSF54495">
    <property type="entry name" value="UBC-like"/>
    <property type="match status" value="1"/>
</dbReference>
<dbReference type="Gene3D" id="3.10.110.10">
    <property type="entry name" value="Ubiquitin Conjugating Enzyme"/>
    <property type="match status" value="1"/>
</dbReference>
<feature type="region of interest" description="Disordered" evidence="4">
    <location>
        <begin position="564"/>
        <end position="591"/>
    </location>
</feature>
<dbReference type="OrthoDB" id="10256182at2759"/>
<gene>
    <name evidence="5" type="ORF">FVE85_4806</name>
</gene>
<dbReference type="Proteomes" id="UP000324585">
    <property type="component" value="Unassembled WGS sequence"/>
</dbReference>
<name>A0A5J4YQE0_PORPP</name>
<evidence type="ECO:0000313" key="6">
    <source>
        <dbReference type="Proteomes" id="UP000324585"/>
    </source>
</evidence>
<sequence>MCSEAPRQRRPGKQVLAISNTRNEYEFSRCEYASSMRRRLALCREPSWTAWSRKAARMDEGTKRTVQKIPLLNVNAGPRDGDEWTARLKEELNALIGYIQVNKAQDNDWFQIECNKTGSRWTGKCWYYYEQVRYEFDLEFELPVTYPATAPELMLPQLDGLTAKMYRGGKICQTIHFQPLWARNVPRFGIAHALALGLGPWLAAEIPDLVARGVITKFAKTHAAGGSVRVPRRHVLRRSVPGPRSAHWNPGSMDEDADRISNALERDARDGKGLGCPCAERRHAAKGLEPQIAEYMRSLGRSTLENESCRVPIARVRELRKLRHVLDVTGQQRTLQCSHGVGLQPRPDRATVASASAKLLILGVLEGDRLGHLCLYERGVSCVPPTKSCLHFAVRIIVTPCVSAGLRGAVIACFRWRYLPARSGYPGVIEINAADVRVVGRPLCLVRVPKELSDCLPAREIVGEVCACSAVSGTKTTEPSFLVALCAVRCADHQLIPRALLAMKGLHLASWRPFLMPYKRYRFTGRFKWVKLATHDESLQNAVPMLAAQERDDFDVAEIDEVAVGSGGPPQHASKRRRVTSEGNPNSSARVDVHGTVTGLLPNQIIELDGTLLVFCDPGVRIWGTDCDVLTTQSLRTGVRVSLLAFHAASLGERPHALFASALSSVLIHASAPAVECRMCPSPSGMQNWSRCSQPGAPRSFSSWTDEWRTLYQVLTPAGVLLARELCGSLSDMFAAWFIDVQSSGESVVRKVMLTRLLGRPEKRKRSGCKIGTPRGWLADLLLLVQEWHGIQTFAAATSSRSRPNAYEAFARAFCDPLPFDSYFQPECPLIWSVKQLVSQCVLSENPTRESGHSHDPSTALPSQTRIVRSESLKVERRSVLLLGQLQIHEQNGTLRFCDASGGIEVVLFGNSCKGRAMCPVVHGKLSSNLYCLSSFCVVVISPGRRDKTRCALVVDAAHFRMWAEAPQNSLSSYAATPSEQGNGLVGDSPDLMASSLQTRTPPRPNVRFNQASALIVVRCISPVRAQSFRVWGTVVAWRAQSERLWESFQAVESDMSAEDDLESFERFGAVDLFCTVIEDHVSLIPGAVCVITSKRIRAFLASAKFAGRLCAAPLASAESEGTLAGPYRFEIDDTDYFSIVSLDCLGTDRQLSYRMRSSASSTRPRTSDALSEPQSFGKQITFKDNLHHDKCVSLVLRISHRLHNEFSTSVSEILVNRLLRVEHRSAKLDQKLRLVSFRGRITQVTSSDIRSLTSAWSIRVADLYQPQHTVLVVIPAEHLPLRSLWEGLVVTVVHVVPEMTARGELHVVCKTMSQLYVTCASIAESCVRAKSPGVSLPSDSATERSRALVALSSPRSVTCSGRSCITYLRDAMKYRGYAEFVANFDVTCVEHLVMQASDTSLWKVVCVVDDGTACVRLVAEGQQLCFEILGLAGSHPAQISGRASLVGALLKYSQATFEVSNLSPSHVVSEASSTCVEKSGAHAEYPLAELARGIVLRRSLRTMRARVCIGLPPSRAPATPLACIKYLGAAHPKLP</sequence>
<dbReference type="InterPro" id="IPR014806">
    <property type="entry name" value="Ufc1"/>
</dbReference>
<dbReference type="GO" id="GO:1990592">
    <property type="term" value="P:protein K69-linked ufmylation"/>
    <property type="evidence" value="ECO:0007669"/>
    <property type="project" value="TreeGrafter"/>
</dbReference>
<organism evidence="5 6">
    <name type="scientific">Porphyridium purpureum</name>
    <name type="common">Red alga</name>
    <name type="synonym">Porphyridium cruentum</name>
    <dbReference type="NCBI Taxonomy" id="35688"/>
    <lineage>
        <taxon>Eukaryota</taxon>
        <taxon>Rhodophyta</taxon>
        <taxon>Bangiophyceae</taxon>
        <taxon>Porphyridiales</taxon>
        <taxon>Porphyridiaceae</taxon>
        <taxon>Porphyridium</taxon>
    </lineage>
</organism>
<comment type="similarity">
    <text evidence="1">Belongs to the ubiquitin-conjugating enzyme family. UFC1 subfamily.</text>
</comment>
<accession>A0A5J4YQE0</accession>
<protein>
    <recommendedName>
        <fullName evidence="2">Ubiquitin-fold modifier-conjugating enzyme 1</fullName>
    </recommendedName>
</protein>
<dbReference type="PANTHER" id="PTHR12921:SF0">
    <property type="entry name" value="UBIQUITIN-FOLD MODIFIER-CONJUGATING ENZYME 1"/>
    <property type="match status" value="1"/>
</dbReference>
<proteinExistence type="inferred from homology"/>
<evidence type="ECO:0000256" key="1">
    <source>
        <dbReference type="ARBA" id="ARBA00008451"/>
    </source>
</evidence>
<dbReference type="CDD" id="cd11686">
    <property type="entry name" value="UBCc_UFC1"/>
    <property type="match status" value="1"/>
</dbReference>
<evidence type="ECO:0000313" key="5">
    <source>
        <dbReference type="EMBL" id="KAA8493669.1"/>
    </source>
</evidence>
<dbReference type="EMBL" id="VRMN01000006">
    <property type="protein sequence ID" value="KAA8493669.1"/>
    <property type="molecule type" value="Genomic_DNA"/>
</dbReference>